<dbReference type="PANTHER" id="PTHR42673:SF4">
    <property type="entry name" value="MALEYLACETOACETATE ISOMERASE"/>
    <property type="match status" value="1"/>
</dbReference>
<accession>A0ABW0SN49</accession>
<keyword evidence="4" id="KW-1185">Reference proteome</keyword>
<sequence length="222" mass="24702">MSRVLYSGTRNASSWAFRAWLALKEAGVDFVEEVVDIRLPQRLANLARIRAFSPPGAVPVLVDGEAVIFDSLAIMEYASELAGGALWPRDLRERAQARALFAWQHAGLSGLCPRLSFESAFYPDRRAMSPTETEDAARIFAAWEQALLRSDGPWLCGTLSLADLAFVPTVVRLHAHAPDLSAWPRTRAWMQALLARDSVREWMDEARTLPPVRLPGYGDDEP</sequence>
<proteinExistence type="predicted"/>
<dbReference type="Pfam" id="PF13410">
    <property type="entry name" value="GST_C_2"/>
    <property type="match status" value="1"/>
</dbReference>
<dbReference type="SFLD" id="SFLDG00358">
    <property type="entry name" value="Main_(cytGST)"/>
    <property type="match status" value="1"/>
</dbReference>
<comment type="caution">
    <text evidence="3">The sequence shown here is derived from an EMBL/GenBank/DDBJ whole genome shotgun (WGS) entry which is preliminary data.</text>
</comment>
<dbReference type="Gene3D" id="1.20.1050.10">
    <property type="match status" value="1"/>
</dbReference>
<reference evidence="4" key="1">
    <citation type="journal article" date="2019" name="Int. J. Syst. Evol. Microbiol.">
        <title>The Global Catalogue of Microorganisms (GCM) 10K type strain sequencing project: providing services to taxonomists for standard genome sequencing and annotation.</title>
        <authorList>
            <consortium name="The Broad Institute Genomics Platform"/>
            <consortium name="The Broad Institute Genome Sequencing Center for Infectious Disease"/>
            <person name="Wu L."/>
            <person name="Ma J."/>
        </authorList>
    </citation>
    <scope>NUCLEOTIDE SEQUENCE [LARGE SCALE GENOMIC DNA]</scope>
    <source>
        <strain evidence="4">KACC 11407</strain>
    </source>
</reference>
<dbReference type="PANTHER" id="PTHR42673">
    <property type="entry name" value="MALEYLACETOACETATE ISOMERASE"/>
    <property type="match status" value="1"/>
</dbReference>
<gene>
    <name evidence="3" type="ORF">ACFPN1_08875</name>
</gene>
<organism evidence="3 4">
    <name type="scientific">Lysobacter yangpyeongensis</name>
    <dbReference type="NCBI Taxonomy" id="346182"/>
    <lineage>
        <taxon>Bacteria</taxon>
        <taxon>Pseudomonadati</taxon>
        <taxon>Pseudomonadota</taxon>
        <taxon>Gammaproteobacteria</taxon>
        <taxon>Lysobacterales</taxon>
        <taxon>Lysobacteraceae</taxon>
        <taxon>Lysobacter</taxon>
    </lineage>
</organism>
<dbReference type="PROSITE" id="PS50404">
    <property type="entry name" value="GST_NTER"/>
    <property type="match status" value="1"/>
</dbReference>
<name>A0ABW0SN49_9GAMM</name>
<dbReference type="SUPFAM" id="SSF47616">
    <property type="entry name" value="GST C-terminal domain-like"/>
    <property type="match status" value="1"/>
</dbReference>
<dbReference type="RefSeq" id="WP_386754522.1">
    <property type="nucleotide sequence ID" value="NZ_JBHSNM010000002.1"/>
</dbReference>
<feature type="domain" description="GST N-terminal" evidence="1">
    <location>
        <begin position="3"/>
        <end position="86"/>
    </location>
</feature>
<dbReference type="InterPro" id="IPR004045">
    <property type="entry name" value="Glutathione_S-Trfase_N"/>
</dbReference>
<dbReference type="InterPro" id="IPR036249">
    <property type="entry name" value="Thioredoxin-like_sf"/>
</dbReference>
<dbReference type="InterPro" id="IPR040079">
    <property type="entry name" value="Glutathione_S-Trfase"/>
</dbReference>
<dbReference type="InterPro" id="IPR036282">
    <property type="entry name" value="Glutathione-S-Trfase_C_sf"/>
</dbReference>
<evidence type="ECO:0000313" key="3">
    <source>
        <dbReference type="EMBL" id="MFC5570169.1"/>
    </source>
</evidence>
<dbReference type="Proteomes" id="UP001596036">
    <property type="component" value="Unassembled WGS sequence"/>
</dbReference>
<dbReference type="PROSITE" id="PS50405">
    <property type="entry name" value="GST_CTER"/>
    <property type="match status" value="1"/>
</dbReference>
<dbReference type="EMBL" id="JBHSNM010000002">
    <property type="protein sequence ID" value="MFC5570169.1"/>
    <property type="molecule type" value="Genomic_DNA"/>
</dbReference>
<feature type="domain" description="GST C-terminal" evidence="2">
    <location>
        <begin position="90"/>
        <end position="212"/>
    </location>
</feature>
<dbReference type="InterPro" id="IPR010987">
    <property type="entry name" value="Glutathione-S-Trfase_C-like"/>
</dbReference>
<dbReference type="Gene3D" id="3.40.30.10">
    <property type="entry name" value="Glutaredoxin"/>
    <property type="match status" value="1"/>
</dbReference>
<dbReference type="Pfam" id="PF13409">
    <property type="entry name" value="GST_N_2"/>
    <property type="match status" value="1"/>
</dbReference>
<evidence type="ECO:0000259" key="1">
    <source>
        <dbReference type="PROSITE" id="PS50404"/>
    </source>
</evidence>
<protein>
    <submittedName>
        <fullName evidence="3">Glutathione S-transferase family protein</fullName>
    </submittedName>
</protein>
<evidence type="ECO:0000259" key="2">
    <source>
        <dbReference type="PROSITE" id="PS50405"/>
    </source>
</evidence>
<dbReference type="SUPFAM" id="SSF52833">
    <property type="entry name" value="Thioredoxin-like"/>
    <property type="match status" value="1"/>
</dbReference>
<evidence type="ECO:0000313" key="4">
    <source>
        <dbReference type="Proteomes" id="UP001596036"/>
    </source>
</evidence>
<dbReference type="SFLD" id="SFLDS00019">
    <property type="entry name" value="Glutathione_Transferase_(cytos"/>
    <property type="match status" value="1"/>
</dbReference>